<keyword evidence="3" id="KW-1185">Reference proteome</keyword>
<feature type="region of interest" description="Disordered" evidence="1">
    <location>
        <begin position="822"/>
        <end position="842"/>
    </location>
</feature>
<evidence type="ECO:0000256" key="1">
    <source>
        <dbReference type="SAM" id="MobiDB-lite"/>
    </source>
</evidence>
<dbReference type="GeneID" id="36593774"/>
<protein>
    <submittedName>
        <fullName evidence="2">Uncharacterized protein</fullName>
    </submittedName>
</protein>
<evidence type="ECO:0000313" key="2">
    <source>
        <dbReference type="EMBL" id="PMD63726.1"/>
    </source>
</evidence>
<proteinExistence type="predicted"/>
<dbReference type="InParanoid" id="A0A2J6TL43"/>
<dbReference type="Proteomes" id="UP000235371">
    <property type="component" value="Unassembled WGS sequence"/>
</dbReference>
<dbReference type="OrthoDB" id="5354164at2759"/>
<gene>
    <name evidence="2" type="ORF">K444DRAFT_651234</name>
</gene>
<dbReference type="RefSeq" id="XP_024740630.1">
    <property type="nucleotide sequence ID" value="XM_024885697.1"/>
</dbReference>
<dbReference type="EMBL" id="KZ613780">
    <property type="protein sequence ID" value="PMD63726.1"/>
    <property type="molecule type" value="Genomic_DNA"/>
</dbReference>
<sequence length="1104" mass="122419">MPLGKITNALFSGSNENTLQLASLNVDISLLKFEAPREFKGLGSALSLRRRADAEDGPLHQTARKLGALFEPIIPSYPKLVKAYGMRASAIFESPGVNPKGSRKDGAFETFVGADGTSLWAAATSGHASIAVHLLACMLARSWEAKSATAIWVELILERKRELHSAVESGSVTSMTLIMTLGEDIPREQIRLWDASARSWLQSADQEKISEQKRLDLILKNISLLVSGGATTYESVTSAWIQAMEGLEKLLSGTPQQICDGSILLALSAWHIFPNLLVLGPKTVNVAFNDPLVPKAGVVTIGLQNSERNQGEGIGWSLALSHLRYYGDPVPVANEDIKGRVAIRELHLVALGALLRQWSMGIEDAPLVCRWLTSFWQLLSSAPRNQPIGSSDVNVILELNDEFCWLEVLVLAADRIVHSNGEELDTAMMLVSYGLRRGETFLGRYNQKCRTRRIPFYGLCNHVMLSSLAQESVVDCGIQYFRGVAQNLGLEDCDAIISYTHRDTIPFYEFASAVPHQAHSHAHCKRLISGELKQKQVHSRSFNHFRNARKWSCSCKTDFAELGCTNFGFGLLERVEVIASRGEYSAMTGHGLQKPVKGSDGFPRHDQEKNWAISMTWEDPPLLYSGLQRSGELYCASESRTTSVSHPCSCFDRCSLYVDHYLYQWATNQTKHRISDWEIASEQTKHIATKFDLIAGDYGPGQHALWLRRKETLDGRPSCDSIGGIEIKDDSNNSEQSEGLVEGLSLLNPVRVAQFLAAITDTDCQPSSAIFLLAHPHLLPKSQWRALDALGIASRLYDTIPGATVPLTIVFMDLSTARWHMPQESKCPDDPDDRSDESSLPESTNFDRLLYSELSRPQVFACLLMFETGSANIDVCSLSSVVAMSSGNSIYVASRLLSDPANLVSACHIKRIVGNIGMPGISMMVAPQNPRLRELTDDWRQVRHAKYDSKREDNFKGTTLHFSFTDWKLPLEPNSSGTVDKDIFLIESIVSVHDSGEWVADLNLLRFMPSEHHILDCICKNEGSQATTREVNHLVSIDNWDELIDGPHDVGIFRARGNWAARLAASSILSRKCQEKGEMFYICSSLPCLKCARRLSGKVKILID</sequence>
<name>A0A2J6TL43_9HELO</name>
<evidence type="ECO:0000313" key="3">
    <source>
        <dbReference type="Proteomes" id="UP000235371"/>
    </source>
</evidence>
<organism evidence="2 3">
    <name type="scientific">Hyaloscypha bicolor E</name>
    <dbReference type="NCBI Taxonomy" id="1095630"/>
    <lineage>
        <taxon>Eukaryota</taxon>
        <taxon>Fungi</taxon>
        <taxon>Dikarya</taxon>
        <taxon>Ascomycota</taxon>
        <taxon>Pezizomycotina</taxon>
        <taxon>Leotiomycetes</taxon>
        <taxon>Helotiales</taxon>
        <taxon>Hyaloscyphaceae</taxon>
        <taxon>Hyaloscypha</taxon>
        <taxon>Hyaloscypha bicolor</taxon>
    </lineage>
</organism>
<accession>A0A2J6TL43</accession>
<reference evidence="2 3" key="1">
    <citation type="submission" date="2016-04" db="EMBL/GenBank/DDBJ databases">
        <title>A degradative enzymes factory behind the ericoid mycorrhizal symbiosis.</title>
        <authorList>
            <consortium name="DOE Joint Genome Institute"/>
            <person name="Martino E."/>
            <person name="Morin E."/>
            <person name="Grelet G."/>
            <person name="Kuo A."/>
            <person name="Kohler A."/>
            <person name="Daghino S."/>
            <person name="Barry K."/>
            <person name="Choi C."/>
            <person name="Cichocki N."/>
            <person name="Clum A."/>
            <person name="Copeland A."/>
            <person name="Hainaut M."/>
            <person name="Haridas S."/>
            <person name="Labutti K."/>
            <person name="Lindquist E."/>
            <person name="Lipzen A."/>
            <person name="Khouja H.-R."/>
            <person name="Murat C."/>
            <person name="Ohm R."/>
            <person name="Olson A."/>
            <person name="Spatafora J."/>
            <person name="Veneault-Fourrey C."/>
            <person name="Henrissat B."/>
            <person name="Grigoriev I."/>
            <person name="Martin F."/>
            <person name="Perotto S."/>
        </authorList>
    </citation>
    <scope>NUCLEOTIDE SEQUENCE [LARGE SCALE GENOMIC DNA]</scope>
    <source>
        <strain evidence="2 3">E</strain>
    </source>
</reference>
<dbReference type="AlphaFoldDB" id="A0A2J6TL43"/>